<protein>
    <submittedName>
        <fullName evidence="1">DUF3822 domain-containing protein</fullName>
    </submittedName>
</protein>
<dbReference type="Gene3D" id="3.30.420.250">
    <property type="match status" value="1"/>
</dbReference>
<reference evidence="1 2" key="1">
    <citation type="submission" date="2017-09" db="EMBL/GenBank/DDBJ databases">
        <title>Phase variable restriction modification systems are present in the genome sequences of periodontal pathogens Prevotella intermedia, Tannerella forsythia and Porphyromonas gingivalis.</title>
        <authorList>
            <person name="Haigh R.D."/>
            <person name="Crawford L."/>
            <person name="Ralph J."/>
            <person name="Wanford J."/>
            <person name="Vartoukian S.R."/>
            <person name="Hijazib K."/>
            <person name="Wade W."/>
            <person name="Oggioni M.R."/>
        </authorList>
    </citation>
    <scope>NUCLEOTIDE SEQUENCE [LARGE SCALE GENOMIC DNA]</scope>
    <source>
        <strain evidence="1 2">WW11663</strain>
    </source>
</reference>
<sequence length="270" mass="30737">MNFRVSGTLTAHNSEKYRMSIRLSPGGLSFVGHIPLQPKSFFYRSVELDRSRPYAHALQEVSSEHPFFSYSYKELSVVSTGDPYTLVPEAVFAEDRTQQLMAFTFSSPGEKALFQPLKELEAVLLFGVDPEIHTLFLQLQPRATFVHGIAPLLLHWQKQSRTAYPKQLYAVLQEDRMDAACFDKGALRFVNGFRIDDRTDILYYLLYIWKQLDLNPIDDQLFLSAAPAFFPDIRDTLRNYLMQVEPMNLPAAPSDAPMLADVIALMGCES</sequence>
<evidence type="ECO:0000313" key="2">
    <source>
        <dbReference type="Proteomes" id="UP000219259"/>
    </source>
</evidence>
<dbReference type="Proteomes" id="UP000219259">
    <property type="component" value="Unassembled WGS sequence"/>
</dbReference>
<dbReference type="EMBL" id="NSLJ01000001">
    <property type="protein sequence ID" value="PDP45100.1"/>
    <property type="molecule type" value="Genomic_DNA"/>
</dbReference>
<dbReference type="AlphaFoldDB" id="A0A2A6EB74"/>
<dbReference type="RefSeq" id="WP_046472586.1">
    <property type="nucleotide sequence ID" value="NZ_CAJPTF010000020.1"/>
</dbReference>
<dbReference type="InterPro" id="IPR024213">
    <property type="entry name" value="DUF3822"/>
</dbReference>
<dbReference type="Pfam" id="PF12864">
    <property type="entry name" value="DUF3822"/>
    <property type="match status" value="1"/>
</dbReference>
<dbReference type="Gene3D" id="3.30.420.260">
    <property type="match status" value="1"/>
</dbReference>
<gene>
    <name evidence="1" type="ORF">CLI86_00220</name>
</gene>
<accession>A0A2A6EB74</accession>
<organism evidence="1 2">
    <name type="scientific">Tannerella forsythia</name>
    <name type="common">Bacteroides forsythus</name>
    <dbReference type="NCBI Taxonomy" id="28112"/>
    <lineage>
        <taxon>Bacteria</taxon>
        <taxon>Pseudomonadati</taxon>
        <taxon>Bacteroidota</taxon>
        <taxon>Bacteroidia</taxon>
        <taxon>Bacteroidales</taxon>
        <taxon>Tannerellaceae</taxon>
        <taxon>Tannerella</taxon>
    </lineage>
</organism>
<evidence type="ECO:0000313" key="1">
    <source>
        <dbReference type="EMBL" id="PDP45100.1"/>
    </source>
</evidence>
<proteinExistence type="predicted"/>
<comment type="caution">
    <text evidence="1">The sequence shown here is derived from an EMBL/GenBank/DDBJ whole genome shotgun (WGS) entry which is preliminary data.</text>
</comment>
<dbReference type="CDD" id="cd24013">
    <property type="entry name" value="ASKHA_ATPase_BT3980-like"/>
    <property type="match status" value="1"/>
</dbReference>
<dbReference type="OrthoDB" id="658622at2"/>
<name>A0A2A6EB74_TANFO</name>